<feature type="region of interest" description="Disordered" evidence="1">
    <location>
        <begin position="1"/>
        <end position="22"/>
    </location>
</feature>
<protein>
    <submittedName>
        <fullName evidence="2">Uncharacterized protein</fullName>
    </submittedName>
</protein>
<dbReference type="InterPro" id="IPR016024">
    <property type="entry name" value="ARM-type_fold"/>
</dbReference>
<organism evidence="2 3">
    <name type="scientific">Trichomonas vaginalis (strain ATCC PRA-98 / G3)</name>
    <dbReference type="NCBI Taxonomy" id="412133"/>
    <lineage>
        <taxon>Eukaryota</taxon>
        <taxon>Metamonada</taxon>
        <taxon>Parabasalia</taxon>
        <taxon>Trichomonadida</taxon>
        <taxon>Trichomonadidae</taxon>
        <taxon>Trichomonas</taxon>
    </lineage>
</organism>
<evidence type="ECO:0000313" key="3">
    <source>
        <dbReference type="Proteomes" id="UP000001542"/>
    </source>
</evidence>
<dbReference type="RefSeq" id="XP_001313824.1">
    <property type="nucleotide sequence ID" value="XM_001313823.1"/>
</dbReference>
<dbReference type="AlphaFoldDB" id="A2F2J5"/>
<dbReference type="KEGG" id="tva:4758718"/>
<sequence>MNEYKIEDPKNTKKLEEEEDISDQDLMSGDVNEFYESLDSALNDESTPLEIIRDYFEKISLFQKQNIDIPVEIIYLIVEFHFKSNKLDFNISNILKMFLSDPQNLSFFINNQKFEEFMHIFSTISNWFTSLIDDFPSLRDAMIEHDFISYLVSVTFSLETYSQQVFIQNIQIIIKLLLLLDKIPGELVSDIFQKVCQFLPILISAIIDFMPKEKEINDKFNELINNTSDADQRNECFRQKESFIDQFPKITALAKLLSLLNTISLQYQKSVEIFPQIFEELKRILILNPGDFPIKDEFNFDTSLCNFAYTVVMYLNILPPPEIIKHLTDHLKTTNLETHANSYPQMYAKFFYESFNRNPDEMKNYLKEEILDLMFKLTEEGTTSQRVDCFLFFVALINEKSIDLIVQPLENRLMHDLCDIAISASELNRKEFMKHLLILSEMLINKGLFTIDNPIVDQVINSDLLDFLDGLEEMTEEEIEVFQKFTEISDIKE</sequence>
<dbReference type="VEuPathDB" id="TrichDB:TVAGG3_0980220"/>
<accession>A2F2J5</accession>
<dbReference type="InParanoid" id="A2F2J5"/>
<proteinExistence type="predicted"/>
<reference evidence="2" key="2">
    <citation type="journal article" date="2007" name="Science">
        <title>Draft genome sequence of the sexually transmitted pathogen Trichomonas vaginalis.</title>
        <authorList>
            <person name="Carlton J.M."/>
            <person name="Hirt R.P."/>
            <person name="Silva J.C."/>
            <person name="Delcher A.L."/>
            <person name="Schatz M."/>
            <person name="Zhao Q."/>
            <person name="Wortman J.R."/>
            <person name="Bidwell S.L."/>
            <person name="Alsmark U.C.M."/>
            <person name="Besteiro S."/>
            <person name="Sicheritz-Ponten T."/>
            <person name="Noel C.J."/>
            <person name="Dacks J.B."/>
            <person name="Foster P.G."/>
            <person name="Simillion C."/>
            <person name="Van de Peer Y."/>
            <person name="Miranda-Saavedra D."/>
            <person name="Barton G.J."/>
            <person name="Westrop G.D."/>
            <person name="Mueller S."/>
            <person name="Dessi D."/>
            <person name="Fiori P.L."/>
            <person name="Ren Q."/>
            <person name="Paulsen I."/>
            <person name="Zhang H."/>
            <person name="Bastida-Corcuera F.D."/>
            <person name="Simoes-Barbosa A."/>
            <person name="Brown M.T."/>
            <person name="Hayes R.D."/>
            <person name="Mukherjee M."/>
            <person name="Okumura C.Y."/>
            <person name="Schneider R."/>
            <person name="Smith A.J."/>
            <person name="Vanacova S."/>
            <person name="Villalvazo M."/>
            <person name="Haas B.J."/>
            <person name="Pertea M."/>
            <person name="Feldblyum T.V."/>
            <person name="Utterback T.R."/>
            <person name="Shu C.L."/>
            <person name="Osoegawa K."/>
            <person name="de Jong P.J."/>
            <person name="Hrdy I."/>
            <person name="Horvathova L."/>
            <person name="Zubacova Z."/>
            <person name="Dolezal P."/>
            <person name="Malik S.B."/>
            <person name="Logsdon J.M. Jr."/>
            <person name="Henze K."/>
            <person name="Gupta A."/>
            <person name="Wang C.C."/>
            <person name="Dunne R.L."/>
            <person name="Upcroft J.A."/>
            <person name="Upcroft P."/>
            <person name="White O."/>
            <person name="Salzberg S.L."/>
            <person name="Tang P."/>
            <person name="Chiu C.-H."/>
            <person name="Lee Y.-S."/>
            <person name="Embley T.M."/>
            <person name="Coombs G.H."/>
            <person name="Mottram J.C."/>
            <person name="Tachezy J."/>
            <person name="Fraser-Liggett C.M."/>
            <person name="Johnson P.J."/>
        </authorList>
    </citation>
    <scope>NUCLEOTIDE SEQUENCE [LARGE SCALE GENOMIC DNA]</scope>
    <source>
        <strain evidence="2">G3</strain>
    </source>
</reference>
<gene>
    <name evidence="2" type="ORF">TVAG_265980</name>
</gene>
<dbReference type="SUPFAM" id="SSF48371">
    <property type="entry name" value="ARM repeat"/>
    <property type="match status" value="1"/>
</dbReference>
<dbReference type="Proteomes" id="UP000001542">
    <property type="component" value="Unassembled WGS sequence"/>
</dbReference>
<evidence type="ECO:0000313" key="2">
    <source>
        <dbReference type="EMBL" id="EAY00895.1"/>
    </source>
</evidence>
<feature type="compositionally biased region" description="Basic and acidic residues" evidence="1">
    <location>
        <begin position="1"/>
        <end position="16"/>
    </location>
</feature>
<dbReference type="VEuPathDB" id="TrichDB:TVAG_265980"/>
<reference evidence="2" key="1">
    <citation type="submission" date="2006-10" db="EMBL/GenBank/DDBJ databases">
        <authorList>
            <person name="Amadeo P."/>
            <person name="Zhao Q."/>
            <person name="Wortman J."/>
            <person name="Fraser-Liggett C."/>
            <person name="Carlton J."/>
        </authorList>
    </citation>
    <scope>NUCLEOTIDE SEQUENCE</scope>
    <source>
        <strain evidence="2">G3</strain>
    </source>
</reference>
<name>A2F2J5_TRIV3</name>
<evidence type="ECO:0000256" key="1">
    <source>
        <dbReference type="SAM" id="MobiDB-lite"/>
    </source>
</evidence>
<dbReference type="EMBL" id="DS113586">
    <property type="protein sequence ID" value="EAY00895.1"/>
    <property type="molecule type" value="Genomic_DNA"/>
</dbReference>
<keyword evidence="3" id="KW-1185">Reference proteome</keyword>